<accession>A0A010R5G1</accession>
<evidence type="ECO:0000313" key="1">
    <source>
        <dbReference type="EMBL" id="EXF83950.1"/>
    </source>
</evidence>
<sequence length="133" mass="14788">MNVFVVPASPKTGQATIQSLLDHPSQPHVAGVYRDLGRVPARFKDHPRFRAIKGDVADVSSLKFAGADAIVFITPPQYSESKPITRAREMAANVKFAELIWNKGRLRDTHGLGERRWSDMRKGSSRNKFADAT</sequence>
<protein>
    <recommendedName>
        <fullName evidence="3">NAD(P)-binding domain-containing protein</fullName>
    </recommendedName>
</protein>
<dbReference type="InterPro" id="IPR036291">
    <property type="entry name" value="NAD(P)-bd_dom_sf"/>
</dbReference>
<organism evidence="1 2">
    <name type="scientific">Colletotrichum fioriniae PJ7</name>
    <dbReference type="NCBI Taxonomy" id="1445577"/>
    <lineage>
        <taxon>Eukaryota</taxon>
        <taxon>Fungi</taxon>
        <taxon>Dikarya</taxon>
        <taxon>Ascomycota</taxon>
        <taxon>Pezizomycotina</taxon>
        <taxon>Sordariomycetes</taxon>
        <taxon>Hypocreomycetidae</taxon>
        <taxon>Glomerellales</taxon>
        <taxon>Glomerellaceae</taxon>
        <taxon>Colletotrichum</taxon>
        <taxon>Colletotrichum acutatum species complex</taxon>
    </lineage>
</organism>
<dbReference type="KEGG" id="cfj:CFIO01_08454"/>
<dbReference type="eggNOG" id="ENOG502SAYW">
    <property type="taxonomic scope" value="Eukaryota"/>
</dbReference>
<keyword evidence="2" id="KW-1185">Reference proteome</keyword>
<dbReference type="EMBL" id="JARH01000220">
    <property type="protein sequence ID" value="EXF83950.1"/>
    <property type="molecule type" value="Genomic_DNA"/>
</dbReference>
<evidence type="ECO:0000313" key="2">
    <source>
        <dbReference type="Proteomes" id="UP000020467"/>
    </source>
</evidence>
<dbReference type="OrthoDB" id="419598at2759"/>
<comment type="caution">
    <text evidence="1">The sequence shown here is derived from an EMBL/GenBank/DDBJ whole genome shotgun (WGS) entry which is preliminary data.</text>
</comment>
<dbReference type="Gene3D" id="3.40.50.720">
    <property type="entry name" value="NAD(P)-binding Rossmann-like Domain"/>
    <property type="match status" value="1"/>
</dbReference>
<proteinExistence type="predicted"/>
<dbReference type="Proteomes" id="UP000020467">
    <property type="component" value="Unassembled WGS sequence"/>
</dbReference>
<dbReference type="AlphaFoldDB" id="A0A010R5G1"/>
<evidence type="ECO:0008006" key="3">
    <source>
        <dbReference type="Google" id="ProtNLM"/>
    </source>
</evidence>
<name>A0A010R5G1_9PEZI</name>
<dbReference type="SUPFAM" id="SSF51735">
    <property type="entry name" value="NAD(P)-binding Rossmann-fold domains"/>
    <property type="match status" value="1"/>
</dbReference>
<dbReference type="HOGENOM" id="CLU_1906566_0_0_1"/>
<reference evidence="1 2" key="1">
    <citation type="submission" date="2014-02" db="EMBL/GenBank/DDBJ databases">
        <title>The genome sequence of Colletotrichum fioriniae PJ7.</title>
        <authorList>
            <person name="Baroncelli R."/>
            <person name="Thon M.R."/>
        </authorList>
    </citation>
    <scope>NUCLEOTIDE SEQUENCE [LARGE SCALE GENOMIC DNA]</scope>
    <source>
        <strain evidence="1 2">PJ7</strain>
    </source>
</reference>
<gene>
    <name evidence="1" type="ORF">CFIO01_08454</name>
</gene>